<protein>
    <submittedName>
        <fullName evidence="1">Uncharacterized protein</fullName>
    </submittedName>
</protein>
<sequence>MDWSDLEKVRARPVDTRHLEEVIGALQSEYSRHSTPYKQTILGLIQEINGYQRGVLSKIDILELRDQIGHLLYYKIKNLPIELPYDVEYLPMLQSHFKNPTVIVLRRIRRFLMAPHRRVLTKMEEEQARERHLRLENLDINRRLRAALEEMQRYQTMARLTKAVTRKLDILTKALHLPAAAHSEFRILDNMLTDRHHLRHHEATDWVGRSPFRGNQKVMRKVVADGLNVLDEKSQEIFATMEGLTGISFDRDVAHMDVHVSWYALGTPQKRGEDFVKIFDTDERVEHKLKRLTYFMIRSGWDVARYRDTFENLFPSKRDLQENVGKLALLFFDIEEKIAESNRPDGEVANAIENDRDMGLLSDAEARDARAWVAENKTRLQGLKLEIFQTMIELKAKYGELELPEELQAQLDETVSDDTWGTTPEGVPRITLMDLHREVESLGADSGASDEELLARWLALHGKIGERLKEMANMRFHRRLRAECTDFSEYESKLLEFGKAEDRLQDMRVTCEKKIIDCYRNVSYPDVDPELLQSVLELIIDDMLMKLKKLDFESIRADRYADLIDQALAMSPDHGLHALDQLLHEMHAIPRQEQLIQALGDWESTLPREEFERKQTFIFENDMRLQKLVDDVRAELRERMADIDIRTRRLRFEVFSLADCYTENLRTVLQALLRMAPKVTSEQEGERLIDNIQAIEAQVIEAQRITCKGGEADDRLRELERAKLLPPAVLAELRGDLEENFGGLDDLLGEANRALVRVRELQNRFGGSYETRQFEVTINIHDLDRLKAIYHFVENITMMDIKRFGVVYQHKNTLMADLYERAVKNDPEVPPKITKQINRRTHKQFLENRHVPLALKIDILRDVPEILESECELLIRTLNFVNNTRIREKSIYKAILQIMAQVKGANVEKLRGLRRVWLRMRNRLNAHKPRNFSKNYQNNVRSLFTDVNEIVGHRFEDL</sequence>
<evidence type="ECO:0000313" key="1">
    <source>
        <dbReference type="EMBL" id="QTD52438.1"/>
    </source>
</evidence>
<reference evidence="1" key="1">
    <citation type="submission" date="2021-03" db="EMBL/GenBank/DDBJ databases">
        <title>Acanthopleuribacteraceae sp. M133.</title>
        <authorList>
            <person name="Wang G."/>
        </authorList>
    </citation>
    <scope>NUCLEOTIDE SEQUENCE</scope>
    <source>
        <strain evidence="1">M133</strain>
    </source>
</reference>
<accession>A0A8A4TTL2</accession>
<gene>
    <name evidence="1" type="ORF">J3U87_08190</name>
</gene>
<evidence type="ECO:0000313" key="2">
    <source>
        <dbReference type="Proteomes" id="UP000663929"/>
    </source>
</evidence>
<proteinExistence type="predicted"/>
<dbReference type="KEGG" id="scor:J3U87_08190"/>
<dbReference type="EMBL" id="CP071793">
    <property type="protein sequence ID" value="QTD52438.1"/>
    <property type="molecule type" value="Genomic_DNA"/>
</dbReference>
<dbReference type="RefSeq" id="WP_237382547.1">
    <property type="nucleotide sequence ID" value="NZ_CP071793.1"/>
</dbReference>
<organism evidence="1 2">
    <name type="scientific">Sulfidibacter corallicola</name>
    <dbReference type="NCBI Taxonomy" id="2818388"/>
    <lineage>
        <taxon>Bacteria</taxon>
        <taxon>Pseudomonadati</taxon>
        <taxon>Acidobacteriota</taxon>
        <taxon>Holophagae</taxon>
        <taxon>Acanthopleuribacterales</taxon>
        <taxon>Acanthopleuribacteraceae</taxon>
        <taxon>Sulfidibacter</taxon>
    </lineage>
</organism>
<dbReference type="Proteomes" id="UP000663929">
    <property type="component" value="Chromosome"/>
</dbReference>
<keyword evidence="2" id="KW-1185">Reference proteome</keyword>
<dbReference type="AlphaFoldDB" id="A0A8A4TTL2"/>
<name>A0A8A4TTL2_SULCO</name>